<evidence type="ECO:0000313" key="3">
    <source>
        <dbReference type="Proteomes" id="UP000712600"/>
    </source>
</evidence>
<name>A0A8S9P9P2_BRACR</name>
<protein>
    <submittedName>
        <fullName evidence="2">Uncharacterized protein</fullName>
    </submittedName>
</protein>
<reference evidence="2" key="1">
    <citation type="submission" date="2019-12" db="EMBL/GenBank/DDBJ databases">
        <title>Genome sequencing and annotation of Brassica cretica.</title>
        <authorList>
            <person name="Studholme D.J."/>
            <person name="Sarris P."/>
        </authorList>
    </citation>
    <scope>NUCLEOTIDE SEQUENCE</scope>
    <source>
        <strain evidence="2">PFS-109/04</strain>
        <tissue evidence="2">Leaf</tissue>
    </source>
</reference>
<dbReference type="Proteomes" id="UP000712600">
    <property type="component" value="Unassembled WGS sequence"/>
</dbReference>
<evidence type="ECO:0000313" key="2">
    <source>
        <dbReference type="EMBL" id="KAF3514384.1"/>
    </source>
</evidence>
<sequence>MDDIYSAVAAFPHPSSSIPSSPTSGQMGQEQRHQILDCNQGRDLIWTIKAISSQAQASKLTSHGSSSSKLSKFDVDKKAICSVVNSNVLSFILKSFAIWSFCRPIIFKPRNGEPRSQRAVGNDEQASYLDLACSASKNDGNDQTFWDTIIWLSLEKTLASVISHGTLNNALEKTLVSAVCQYFVELTKAMNEDSCLCGLSILCGVDKSDERTATLQQPLPVIGQAQAHLRSPEQLRRLRRLELSETNHARISAET</sequence>
<organism evidence="2 3">
    <name type="scientific">Brassica cretica</name>
    <name type="common">Mustard</name>
    <dbReference type="NCBI Taxonomy" id="69181"/>
    <lineage>
        <taxon>Eukaryota</taxon>
        <taxon>Viridiplantae</taxon>
        <taxon>Streptophyta</taxon>
        <taxon>Embryophyta</taxon>
        <taxon>Tracheophyta</taxon>
        <taxon>Spermatophyta</taxon>
        <taxon>Magnoliopsida</taxon>
        <taxon>eudicotyledons</taxon>
        <taxon>Gunneridae</taxon>
        <taxon>Pentapetalae</taxon>
        <taxon>rosids</taxon>
        <taxon>malvids</taxon>
        <taxon>Brassicales</taxon>
        <taxon>Brassicaceae</taxon>
        <taxon>Brassiceae</taxon>
        <taxon>Brassica</taxon>
    </lineage>
</organism>
<feature type="region of interest" description="Disordered" evidence="1">
    <location>
        <begin position="11"/>
        <end position="31"/>
    </location>
</feature>
<comment type="caution">
    <text evidence="2">The sequence shown here is derived from an EMBL/GenBank/DDBJ whole genome shotgun (WGS) entry which is preliminary data.</text>
</comment>
<evidence type="ECO:0000256" key="1">
    <source>
        <dbReference type="SAM" id="MobiDB-lite"/>
    </source>
</evidence>
<feature type="compositionally biased region" description="Low complexity" evidence="1">
    <location>
        <begin position="12"/>
        <end position="24"/>
    </location>
</feature>
<dbReference type="EMBL" id="QGKX02001521">
    <property type="protein sequence ID" value="KAF3514384.1"/>
    <property type="molecule type" value="Genomic_DNA"/>
</dbReference>
<gene>
    <name evidence="2" type="ORF">F2Q69_00002609</name>
</gene>
<accession>A0A8S9P9P2</accession>
<proteinExistence type="predicted"/>
<dbReference type="AlphaFoldDB" id="A0A8S9P9P2"/>